<feature type="region of interest" description="Disordered" evidence="14">
    <location>
        <begin position="74"/>
        <end position="95"/>
    </location>
</feature>
<feature type="coiled-coil region" evidence="13">
    <location>
        <begin position="2682"/>
        <end position="2709"/>
    </location>
</feature>
<dbReference type="OrthoDB" id="2017365at2759"/>
<dbReference type="EnsemblMetazoa" id="XM_022807426">
    <property type="protein sequence ID" value="XP_022663161"/>
    <property type="gene ID" value="LOC111251121"/>
</dbReference>
<comment type="similarity">
    <text evidence="9">Belongs to the cationic peptide 01 (latrotoxin) family. 03 (alpha-latrotoxin) subfamily.</text>
</comment>
<evidence type="ECO:0000259" key="16">
    <source>
        <dbReference type="PROSITE" id="PS51977"/>
    </source>
</evidence>
<keyword evidence="12" id="KW-0328">Glycosyltransferase</keyword>
<dbReference type="PANTHER" id="PTHR24198:SF165">
    <property type="entry name" value="ANKYRIN REPEAT-CONTAINING PROTEIN-RELATED"/>
    <property type="match status" value="1"/>
</dbReference>
<evidence type="ECO:0000256" key="8">
    <source>
        <dbReference type="ARBA" id="ARBA00023298"/>
    </source>
</evidence>
<dbReference type="SUPFAM" id="SSF48403">
    <property type="entry name" value="Ankyrin repeat"/>
    <property type="match status" value="3"/>
</dbReference>
<dbReference type="InterPro" id="IPR036930">
    <property type="entry name" value="WGR_dom_sf"/>
</dbReference>
<dbReference type="PANTHER" id="PTHR24198">
    <property type="entry name" value="ANKYRIN REPEAT AND PROTEIN KINASE DOMAIN-CONTAINING PROTEIN"/>
    <property type="match status" value="1"/>
</dbReference>
<feature type="compositionally biased region" description="Basic and acidic residues" evidence="14">
    <location>
        <begin position="723"/>
        <end position="732"/>
    </location>
</feature>
<dbReference type="Pfam" id="PF05406">
    <property type="entry name" value="WGR"/>
    <property type="match status" value="1"/>
</dbReference>
<feature type="region of interest" description="Disordered" evidence="14">
    <location>
        <begin position="652"/>
        <end position="759"/>
    </location>
</feature>
<proteinExistence type="inferred from homology"/>
<dbReference type="SMART" id="SM00248">
    <property type="entry name" value="ANK"/>
    <property type="match status" value="17"/>
</dbReference>
<feature type="region of interest" description="Disordered" evidence="14">
    <location>
        <begin position="371"/>
        <end position="518"/>
    </location>
</feature>
<accession>A0A7M7KAY7</accession>
<feature type="compositionally biased region" description="Polar residues" evidence="14">
    <location>
        <begin position="134"/>
        <end position="154"/>
    </location>
</feature>
<feature type="region of interest" description="Disordered" evidence="14">
    <location>
        <begin position="119"/>
        <end position="209"/>
    </location>
</feature>
<feature type="region of interest" description="Disordered" evidence="14">
    <location>
        <begin position="2311"/>
        <end position="2340"/>
    </location>
</feature>
<keyword evidence="12" id="KW-0808">Transferase</keyword>
<feature type="repeat" description="ANK" evidence="11">
    <location>
        <begin position="1264"/>
        <end position="1296"/>
    </location>
</feature>
<evidence type="ECO:0000313" key="18">
    <source>
        <dbReference type="Proteomes" id="UP000594260"/>
    </source>
</evidence>
<evidence type="ECO:0000256" key="12">
    <source>
        <dbReference type="RuleBase" id="RU362114"/>
    </source>
</evidence>
<dbReference type="Gene3D" id="1.25.40.20">
    <property type="entry name" value="Ankyrin repeat-containing domain"/>
    <property type="match status" value="6"/>
</dbReference>
<feature type="compositionally biased region" description="Low complexity" evidence="14">
    <location>
        <begin position="155"/>
        <end position="174"/>
    </location>
</feature>
<evidence type="ECO:0000256" key="3">
    <source>
        <dbReference type="ARBA" id="ARBA00022537"/>
    </source>
</evidence>
<dbReference type="PROSITE" id="PS50297">
    <property type="entry name" value="ANK_REP_REGION"/>
    <property type="match status" value="6"/>
</dbReference>
<feature type="repeat" description="ANK" evidence="11">
    <location>
        <begin position="1633"/>
        <end position="1665"/>
    </location>
</feature>
<evidence type="ECO:0000256" key="4">
    <source>
        <dbReference type="ARBA" id="ARBA00022737"/>
    </source>
</evidence>
<evidence type="ECO:0000313" key="17">
    <source>
        <dbReference type="EnsemblMetazoa" id="XP_022663161"/>
    </source>
</evidence>
<evidence type="ECO:0000256" key="11">
    <source>
        <dbReference type="PROSITE-ProRule" id="PRU00023"/>
    </source>
</evidence>
<dbReference type="GO" id="GO:0003950">
    <property type="term" value="F:NAD+ poly-ADP-ribosyltransferase activity"/>
    <property type="evidence" value="ECO:0007669"/>
    <property type="project" value="UniProtKB-UniRule"/>
</dbReference>
<feature type="compositionally biased region" description="Basic and acidic residues" evidence="14">
    <location>
        <begin position="2313"/>
        <end position="2329"/>
    </location>
</feature>
<dbReference type="GO" id="GO:0006887">
    <property type="term" value="P:exocytosis"/>
    <property type="evidence" value="ECO:0007669"/>
    <property type="project" value="UniProtKB-KW"/>
</dbReference>
<keyword evidence="5" id="KW-0528">Neurotoxin</keyword>
<reference evidence="17" key="1">
    <citation type="submission" date="2021-01" db="UniProtKB">
        <authorList>
            <consortium name="EnsemblMetazoa"/>
        </authorList>
    </citation>
    <scope>IDENTIFICATION</scope>
</reference>
<evidence type="ECO:0000259" key="15">
    <source>
        <dbReference type="PROSITE" id="PS51059"/>
    </source>
</evidence>
<feature type="repeat" description="ANK" evidence="11">
    <location>
        <begin position="1297"/>
        <end position="1319"/>
    </location>
</feature>
<feature type="compositionally biased region" description="Basic residues" evidence="14">
    <location>
        <begin position="487"/>
        <end position="500"/>
    </location>
</feature>
<keyword evidence="13" id="KW-0175">Coiled coil</keyword>
<comment type="subcellular location">
    <subcellularLocation>
        <location evidence="1">Target cell membrane</location>
    </subcellularLocation>
</comment>
<evidence type="ECO:0000256" key="13">
    <source>
        <dbReference type="SAM" id="Coils"/>
    </source>
</evidence>
<dbReference type="SUPFAM" id="SSF142921">
    <property type="entry name" value="WGR domain-like"/>
    <property type="match status" value="1"/>
</dbReference>
<feature type="compositionally biased region" description="Basic and acidic residues" evidence="14">
    <location>
        <begin position="742"/>
        <end position="758"/>
    </location>
</feature>
<dbReference type="EnsemblMetazoa" id="XM_022807425">
    <property type="protein sequence ID" value="XP_022663160"/>
    <property type="gene ID" value="LOC111251121"/>
</dbReference>
<dbReference type="GeneID" id="111251121"/>
<dbReference type="SUPFAM" id="SSF56399">
    <property type="entry name" value="ADP-ribosylation"/>
    <property type="match status" value="1"/>
</dbReference>
<keyword evidence="4" id="KW-0677">Repeat</keyword>
<feature type="repeat" description="ANK" evidence="11">
    <location>
        <begin position="1121"/>
        <end position="1153"/>
    </location>
</feature>
<evidence type="ECO:0000256" key="9">
    <source>
        <dbReference type="ARBA" id="ARBA00049657"/>
    </source>
</evidence>
<feature type="compositionally biased region" description="Polar residues" evidence="14">
    <location>
        <begin position="75"/>
        <end position="85"/>
    </location>
</feature>
<dbReference type="Pfam" id="PF00023">
    <property type="entry name" value="Ank"/>
    <property type="match status" value="1"/>
</dbReference>
<keyword evidence="5" id="KW-0638">Presynaptic neurotoxin</keyword>
<evidence type="ECO:0000256" key="6">
    <source>
        <dbReference type="ARBA" id="ARBA00023043"/>
    </source>
</evidence>
<feature type="repeat" description="ANK" evidence="11">
    <location>
        <begin position="1760"/>
        <end position="1795"/>
    </location>
</feature>
<evidence type="ECO:0000256" key="2">
    <source>
        <dbReference type="ARBA" id="ARBA00022483"/>
    </source>
</evidence>
<dbReference type="Gene3D" id="3.90.228.10">
    <property type="match status" value="1"/>
</dbReference>
<evidence type="ECO:0000256" key="5">
    <source>
        <dbReference type="ARBA" id="ARBA00023028"/>
    </source>
</evidence>
<dbReference type="InterPro" id="IPR008893">
    <property type="entry name" value="WGR_domain"/>
</dbReference>
<dbReference type="Pfam" id="PF12796">
    <property type="entry name" value="Ank_2"/>
    <property type="match status" value="3"/>
</dbReference>
<dbReference type="PROSITE" id="PS50088">
    <property type="entry name" value="ANK_REPEAT"/>
    <property type="match status" value="9"/>
</dbReference>
<dbReference type="PROSITE" id="PS51059">
    <property type="entry name" value="PARP_CATALYTIC"/>
    <property type="match status" value="1"/>
</dbReference>
<keyword evidence="6 11" id="KW-0040">ANK repeat</keyword>
<dbReference type="InterPro" id="IPR036770">
    <property type="entry name" value="Ankyrin_rpt-contain_sf"/>
</dbReference>
<feature type="region of interest" description="Disordered" evidence="14">
    <location>
        <begin position="2737"/>
        <end position="2763"/>
    </location>
</feature>
<dbReference type="Proteomes" id="UP000594260">
    <property type="component" value="Unplaced"/>
</dbReference>
<keyword evidence="8" id="KW-1053">Target membrane</keyword>
<name>A0A7M7KAY7_VARDE</name>
<evidence type="ECO:0000256" key="10">
    <source>
        <dbReference type="ARBA" id="ARBA00049715"/>
    </source>
</evidence>
<protein>
    <recommendedName>
        <fullName evidence="12">Poly [ADP-ribose] polymerase</fullName>
        <shortName evidence="12">PARP</shortName>
        <ecNumber evidence="12">2.4.2.-</ecNumber>
    </recommendedName>
</protein>
<feature type="repeat" description="ANK" evidence="11">
    <location>
        <begin position="1837"/>
        <end position="1869"/>
    </location>
</feature>
<dbReference type="RefSeq" id="XP_022663160.1">
    <property type="nucleotide sequence ID" value="XM_022807425.1"/>
</dbReference>
<feature type="compositionally biased region" description="Polar residues" evidence="14">
    <location>
        <begin position="698"/>
        <end position="716"/>
    </location>
</feature>
<dbReference type="InParanoid" id="A0A7M7KAY7"/>
<dbReference type="GO" id="GO:0044218">
    <property type="term" value="C:other organism cell membrane"/>
    <property type="evidence" value="ECO:0007669"/>
    <property type="project" value="UniProtKB-KW"/>
</dbReference>
<keyword evidence="7" id="KW-0472">Membrane</keyword>
<keyword evidence="2" id="KW-0268">Exocytosis</keyword>
<keyword evidence="3" id="KW-1052">Target cell membrane</keyword>
<dbReference type="KEGG" id="vde:111251121"/>
<feature type="repeat" description="ANK" evidence="11">
    <location>
        <begin position="1154"/>
        <end position="1190"/>
    </location>
</feature>
<feature type="compositionally biased region" description="Basic and acidic residues" evidence="14">
    <location>
        <begin position="669"/>
        <end position="680"/>
    </location>
</feature>
<feature type="domain" description="WGR" evidence="16">
    <location>
        <begin position="2504"/>
        <end position="2607"/>
    </location>
</feature>
<feature type="repeat" description="ANK" evidence="11">
    <location>
        <begin position="1230"/>
        <end position="1263"/>
    </location>
</feature>
<keyword evidence="5" id="KW-0800">Toxin</keyword>
<dbReference type="InterPro" id="IPR002110">
    <property type="entry name" value="Ankyrin_rpt"/>
</dbReference>
<evidence type="ECO:0000256" key="7">
    <source>
        <dbReference type="ARBA" id="ARBA00023136"/>
    </source>
</evidence>
<comment type="subunit">
    <text evidence="10">Homotetramer in membranes.</text>
</comment>
<feature type="repeat" description="ANK" evidence="11">
    <location>
        <begin position="1194"/>
        <end position="1222"/>
    </location>
</feature>
<sequence length="3075" mass="332586">METTSGNSIVSQQSGTAVGAGISVMGTKQQTQQHNSQIEAFLSSTSGSSVKKLNNGTTATTTATSLSIAITSKTNNSTGSLSRTGPTGGDAGSKEKAFGREMGKAALNNCNSVVASHSSVSLAQDSKDTGGENGNTKRGSQKEQVLFSQNSSVVTPGTTPAPATAANAPQPNGQTAAEVAVSKRGRKSKITSDTPVNPPVEDGGPTLGKRTRTTTQPFQSAMVDQIQQVVAVSAREKQQTAMEDKVVLYDKGEYLAVRSDSPEDFFLCKALQNVYRSSKRIRIFWLNNESQKSTSLYRLDFPDTIERETILTNVQMRKAGACMQLLDNERRRALNILERAIRVEKGELLPDLKDPSTTSELGLDVSLIKANESSTDDESAPLANARPTARRKAPNSESKITPLTKVATETKPIANQTKQSRAAGRPSKSASPDKAALKATPKSTKTSPAAPVAREEKTPDGKASLPKVSKAEGAVKGHGSTTQAAAGKKRGRKPGKRTQRTHFGGWGGAGPTSESDFDDTFEDELLTSYIEMSAAAATKQAKERERPLEPGMVFRKGDFLAVRNDFCGFYLCKAQSNIYVTSENIKIQWLNAEAGNPNVYVLDYSDTIQKATILTKVEMTRRGRGRLSLSDEERRRAQDLLSEALRLERQQQKLQGKLGSSEDTDNETGDTKPQEAEGRPRRLPATNTVASKDGAPLNRTNNNNVPDTGVAGQQETEVSDGTVDAKAETQHKHEGRKRKSHRDKESTGSGCKRERREGALGAGGVRLTIKRAKDPASHISAVVAQHIINPNIPEMTKDPLWDGPESLTPAEAEALGSLWSTDCQGPVSPSADSSTRLAGAVLRGDHVTLKSLLVAHLGKVHNSFAWQSAHVRRTALDHAILKGDIIALRLLLPKQDDHELTVKSPICSFRRETNLLRVNKEGDTKGGNTKEDRKESKREGNAALLKDTEVPRLIRAQAIAHAKQLALQRGVPVDVLEELLLYESPGGLCENDALEALENGNSELAVAIVSRLQLPSASTETPTNLPTIVSPLIGRLLGIAVPNGARQTSIDYSTNGSSVSDTLRLSDLLETPLGPHGASAFQLLMAGGRACLVAICDLLYGPRSKAAEKVIREAMAQRDARGRLPAHYAAAARNSASLEWLISRGANVTEVDYDGNSPLHVAAVLGRVECLQLLISLRLREGSSHSHLDDTNRRGQSALHAAIEAEQIASIQRLLTFGADANKPLGSHSDKVTPLMLAAQRGHRLEMLRAVLERTDGIDVQDKRGRSALVHAAMNGHSAAACFLLRRGANAALTDGSGNSALHYAAAYGHLHVVKLLVELANLSPAQVNDAKMCSLEVAFRKGHIGIVRYMLDLGCFARGLGGGGGLAERLLSACVTLPDLLEPTMVDRFEMLLRSIPSLTTKPLDKANNNNLLHLLVLMQRRVITQQVNRTESVVREHRLCLSQVMDLILNSDLDLAKKAVAATNTEGETPVSLALSYGCLEIAARLGRSAPAMLKAALKNECALRRIAMHCATFDISTELLVGLEDEDIGELRTLAQTLAAQKGVNLLCVAVTTIDAAIEDCGGDDEPEAALRVFNACHFLRWLLCHLGMEATGPVLHAAVRCRSPQPLQTILESSKSVPSLHANIEHRQQGLTPLQEAVLQGKTRAALLLVAHGARTDLMMPPCVVQQTADEGSQSALPLLLFCCLPGQVQDKAFQGELIRKIAEQKTRDLTAIHPVSGDCALHYVVQKRHWDPDDLCRTVDTLLRCGLAALATNVLKQTPLHLAAASNTTGDSRIETALVNAGAAIDVLDMERRLPLHYLFLGPAGRKDPIELCRLLVPSKTSRHIDATDAPENATALHYAAQAGAALCCRFLLLRNANIELRNKQGNSAPGLAVLRRHAGATLALIEKGHWYSDEILLEPNQTCSPSAERLVWRYVCPKKVLPQRKSLLQCVFEIAKSFRDSKVRTAGDANNKCTATRTNGQNGEDRGTGLAPIKARYEVDNASAAAVIANSATNPATSVSLSTSAGSGSSGEDSLEVVWGSLISGILIEQLEHKSHPMTLAVDAAVRAQDYPRALKLLGRVKHGWTLTSQKQTVLHLLAQQPYGEGQLQLAQALLDRDVILQQTDEHGCTALTYANINWNHRLAEFLVAKMGIQAVADLSADLSIRTPLSAIFWNLERQPLPPEMAQLALRLIRAGAKIDVLSRYPIRNLEFPGTVCVSESLLHVENPMACRISPLILAVCKKNYATAGFLLREGGADPNFNDGQKRTPLMYAIKLNDIAMAKLLLNYKSIDEGLKGQHLVATKNPQTFSDSNNVKIQQRTEMTAIKQEKKTESTEDHDDQKLTKKPSSLAGTEGEGFVMTSQINLAHQDFFGWTVIHHAVAPLPDVTYVCTDMVRLLAHVGAPLGAPVDTQNTQKTFPLHLSAGRGVESITVVLQELLGSNGKVTEPPTKIMFREPAAIADDGLLDSLPVRDFRKDAKSQRIRANGLEQLGANGVGGLGGLDSTGRVDPLAPLDPHEWEVMRDSATPGQLQPAYDVLLTKLDSHPLVYSFCKLQVAASLDCTRFTLIERSGRVGDSGVAQVTPMGGSRVDAAREFCRRFRERTGANFEEAHTLRPIPGKFRPVLLRSRESGDNKQEFREGGDRLDIDGRTGILDAVTKALPSKLATPLQALLKSIIKGCEMAPGVPCSEDGLKEALSLLEEMRQLAAERRQLEATAENAAVEKDGVGATNGQHLAELLLRLAERSHQLHALLPPPTPSQHRSGTSGRNGSRRKSTSCGGAVALANWTRASPEQLEPLWTEEQIDEQIARVQVLLDLQLSRQMLRGAVFAVAEVHPLEYVYKATQCRLQQLQVDSTETQTILQYIHNSLIRWRPSGDSSKSSPPPSFGPSSAAFIRGPFTVTGVYRVSRAEEEKQIVSESASGLPSGVRNHWLLWKPVGAGGLLAALYRGLQATPLTGAWREWPQHSRGITFYDRFGQGLAFAESNPGGARFALLCQVALGECVELPSGGGRGPSGSHSARLPGRWTPDPRAHISWQSWTVPLGETTLTQVAPTSAGCHSNSAHLAREVNEFVVYKPQQVCMRYLVEYH</sequence>
<evidence type="ECO:0000256" key="14">
    <source>
        <dbReference type="SAM" id="MobiDB-lite"/>
    </source>
</evidence>
<evidence type="ECO:0000256" key="1">
    <source>
        <dbReference type="ARBA" id="ARBA00004175"/>
    </source>
</evidence>
<dbReference type="RefSeq" id="XP_022663161.1">
    <property type="nucleotide sequence ID" value="XM_022807426.1"/>
</dbReference>
<dbReference type="SMART" id="SM00773">
    <property type="entry name" value="WGR"/>
    <property type="match status" value="1"/>
</dbReference>
<organism evidence="17 18">
    <name type="scientific">Varroa destructor</name>
    <name type="common">Honeybee mite</name>
    <dbReference type="NCBI Taxonomy" id="109461"/>
    <lineage>
        <taxon>Eukaryota</taxon>
        <taxon>Metazoa</taxon>
        <taxon>Ecdysozoa</taxon>
        <taxon>Arthropoda</taxon>
        <taxon>Chelicerata</taxon>
        <taxon>Arachnida</taxon>
        <taxon>Acari</taxon>
        <taxon>Parasitiformes</taxon>
        <taxon>Mesostigmata</taxon>
        <taxon>Gamasina</taxon>
        <taxon>Dermanyssoidea</taxon>
        <taxon>Varroidae</taxon>
        <taxon>Varroa</taxon>
    </lineage>
</organism>
<dbReference type="InterPro" id="IPR012317">
    <property type="entry name" value="Poly(ADP-ribose)pol_cat_dom"/>
</dbReference>
<dbReference type="Pfam" id="PF00644">
    <property type="entry name" value="PARP"/>
    <property type="match status" value="1"/>
</dbReference>
<feature type="region of interest" description="Disordered" evidence="14">
    <location>
        <begin position="918"/>
        <end position="942"/>
    </location>
</feature>
<dbReference type="EC" id="2.4.2.-" evidence="12"/>
<keyword evidence="18" id="KW-1185">Reference proteome</keyword>
<dbReference type="GO" id="GO:0044231">
    <property type="term" value="C:host cell presynaptic membrane"/>
    <property type="evidence" value="ECO:0007669"/>
    <property type="project" value="UniProtKB-KW"/>
</dbReference>
<dbReference type="PROSITE" id="PS51977">
    <property type="entry name" value="WGR"/>
    <property type="match status" value="1"/>
</dbReference>
<keyword evidence="12" id="KW-0520">NAD</keyword>
<feature type="domain" description="PARP catalytic" evidence="15">
    <location>
        <begin position="2821"/>
        <end position="3075"/>
    </location>
</feature>